<dbReference type="InterPro" id="IPR027417">
    <property type="entry name" value="P-loop_NTPase"/>
</dbReference>
<dbReference type="Gene3D" id="3.40.50.300">
    <property type="entry name" value="P-loop containing nucleotide triphosphate hydrolases"/>
    <property type="match status" value="2"/>
</dbReference>
<dbReference type="Proteomes" id="UP000614216">
    <property type="component" value="Unassembled WGS sequence"/>
</dbReference>
<keyword evidence="3" id="KW-1185">Reference proteome</keyword>
<organism evidence="2 3">
    <name type="scientific">Fulvivirga marina</name>
    <dbReference type="NCBI Taxonomy" id="2494733"/>
    <lineage>
        <taxon>Bacteria</taxon>
        <taxon>Pseudomonadati</taxon>
        <taxon>Bacteroidota</taxon>
        <taxon>Cytophagia</taxon>
        <taxon>Cytophagales</taxon>
        <taxon>Fulvivirgaceae</taxon>
        <taxon>Fulvivirga</taxon>
    </lineage>
</organism>
<dbReference type="CDD" id="cd18809">
    <property type="entry name" value="SF1_C_RecD"/>
    <property type="match status" value="1"/>
</dbReference>
<evidence type="ECO:0000313" key="3">
    <source>
        <dbReference type="Proteomes" id="UP000614216"/>
    </source>
</evidence>
<dbReference type="InterPro" id="IPR050534">
    <property type="entry name" value="Coronavir_polyprotein_1ab"/>
</dbReference>
<sequence>MPRPSQILLNKFPFTATSGQELLFRSMDDFLEEENEKSVFIIKGYAGTGKTTVISTLVSTLPLFNMKFVLLAPTGRAAKVMSSYSKRMAFTVHKKIYKQVGEQGEGPAFKMQSNYAKNTIFIVDEASMINEERSFGGTGLLTDLFSYVFSDLSNKLILVGDDAQLPPVGQELSPALEKGYLEANFHASVRQITLTEVMRQETDSGILFNATKLRNELSSKSAPVIGFETKGHKDIFRMTGEKMEEGLRYAYDNYGVENTIIICRSNKLANNYNQYIRARIHFYESELEAGEILMIVRNNYLHAPDDVAGNFLANGDFVEVMKIVSFEEMHGFRFATLRLRMVDYPSESAFDAKVILDTLYTETPALSEEQNRQLYESVMLDYQDLNTVKARKEAMKRDPYLNALQVKFAYALTCHKSQGGQWNAVFVDQGYLKDDNIDKEYIRWLYTASTRATDQLFLVNFNKKMYVS</sequence>
<dbReference type="InterPro" id="IPR027785">
    <property type="entry name" value="UvrD-like_helicase_C"/>
</dbReference>
<dbReference type="Pfam" id="PF13538">
    <property type="entry name" value="UvrD_C_2"/>
    <property type="match status" value="1"/>
</dbReference>
<proteinExistence type="predicted"/>
<dbReference type="EMBL" id="JAEUGD010000014">
    <property type="protein sequence ID" value="MBL6445534.1"/>
    <property type="molecule type" value="Genomic_DNA"/>
</dbReference>
<dbReference type="PANTHER" id="PTHR43788">
    <property type="entry name" value="DNA2/NAM7 HELICASE FAMILY MEMBER"/>
    <property type="match status" value="1"/>
</dbReference>
<dbReference type="RefSeq" id="WP_202855074.1">
    <property type="nucleotide sequence ID" value="NZ_JAEUGD010000014.1"/>
</dbReference>
<dbReference type="AlphaFoldDB" id="A0A937KB68"/>
<dbReference type="CDD" id="cd17933">
    <property type="entry name" value="DEXSc_RecD-like"/>
    <property type="match status" value="1"/>
</dbReference>
<dbReference type="SUPFAM" id="SSF52540">
    <property type="entry name" value="P-loop containing nucleoside triphosphate hydrolases"/>
    <property type="match status" value="1"/>
</dbReference>
<feature type="domain" description="UvrD-like helicase C-terminal" evidence="1">
    <location>
        <begin position="408"/>
        <end position="459"/>
    </location>
</feature>
<reference evidence="2" key="1">
    <citation type="submission" date="2021-01" db="EMBL/GenBank/DDBJ databases">
        <title>Fulvivirga kasyanovii gen. nov., sp nov., a novel member of the phylum Bacteroidetes isolated from seawater in a mussel farm.</title>
        <authorList>
            <person name="Zhao L.-H."/>
            <person name="Wang Z.-J."/>
        </authorList>
    </citation>
    <scope>NUCLEOTIDE SEQUENCE</scope>
    <source>
        <strain evidence="2">29W222</strain>
    </source>
</reference>
<comment type="caution">
    <text evidence="2">The sequence shown here is derived from an EMBL/GenBank/DDBJ whole genome shotgun (WGS) entry which is preliminary data.</text>
</comment>
<accession>A0A937KB68</accession>
<evidence type="ECO:0000259" key="1">
    <source>
        <dbReference type="Pfam" id="PF13538"/>
    </source>
</evidence>
<protein>
    <submittedName>
        <fullName evidence="2">AAA family ATPase</fullName>
    </submittedName>
</protein>
<dbReference type="Pfam" id="PF13604">
    <property type="entry name" value="AAA_30"/>
    <property type="match status" value="1"/>
</dbReference>
<evidence type="ECO:0000313" key="2">
    <source>
        <dbReference type="EMBL" id="MBL6445534.1"/>
    </source>
</evidence>
<gene>
    <name evidence="2" type="ORF">JMN32_04395</name>
</gene>
<name>A0A937KB68_9BACT</name>